<feature type="transmembrane region" description="Helical" evidence="5">
    <location>
        <begin position="62"/>
        <end position="80"/>
    </location>
</feature>
<dbReference type="Proteomes" id="UP000229340">
    <property type="component" value="Chromosome"/>
</dbReference>
<comment type="subcellular location">
    <subcellularLocation>
        <location evidence="5">Cell membrane</location>
        <topology evidence="5">Multi-pass membrane protein</topology>
    </subcellularLocation>
</comment>
<evidence type="ECO:0000313" key="6">
    <source>
        <dbReference type="EMBL" id="ATR77890.1"/>
    </source>
</evidence>
<evidence type="ECO:0000256" key="2">
    <source>
        <dbReference type="ARBA" id="ARBA00022692"/>
    </source>
</evidence>
<reference evidence="7" key="1">
    <citation type="submission" date="2017-11" db="EMBL/GenBank/DDBJ databases">
        <title>Complete genome sequence of Moraxella osloensis NP7 isolated from human skin.</title>
        <authorList>
            <person name="Lee K."/>
            <person name="Lim J.Y."/>
            <person name="Hwang I."/>
        </authorList>
    </citation>
    <scope>NUCLEOTIDE SEQUENCE [LARGE SCALE GENOMIC DNA]</scope>
    <source>
        <strain evidence="7">NP7</strain>
    </source>
</reference>
<dbReference type="Pfam" id="PF02694">
    <property type="entry name" value="UPF0060"/>
    <property type="match status" value="1"/>
</dbReference>
<sequence>MTKLLITLLLFFITAIAEIVSCYLGYLMLKQHKPLWLIVPMTITLALFVWLLTLHPTATGRVYAAYGGIYITTALVWLKFVDGVSLTHWDSMGGLVILLGATIIILQPKILL</sequence>
<evidence type="ECO:0000256" key="1">
    <source>
        <dbReference type="ARBA" id="ARBA00022475"/>
    </source>
</evidence>
<dbReference type="PANTHER" id="PTHR36116">
    <property type="entry name" value="UPF0060 MEMBRANE PROTEIN YNFA"/>
    <property type="match status" value="1"/>
</dbReference>
<dbReference type="RefSeq" id="WP_100269269.1">
    <property type="nucleotide sequence ID" value="NZ_CP024443.1"/>
</dbReference>
<dbReference type="GO" id="GO:0005886">
    <property type="term" value="C:plasma membrane"/>
    <property type="evidence" value="ECO:0007669"/>
    <property type="project" value="UniProtKB-SubCell"/>
</dbReference>
<gene>
    <name evidence="6" type="ORF">NP7_00460</name>
</gene>
<dbReference type="InterPro" id="IPR003844">
    <property type="entry name" value="UPF0060"/>
</dbReference>
<dbReference type="STRING" id="34062.AXE82_06815"/>
<keyword evidence="2 5" id="KW-0812">Transmembrane</keyword>
<dbReference type="EMBL" id="CP024443">
    <property type="protein sequence ID" value="ATR77890.1"/>
    <property type="molecule type" value="Genomic_DNA"/>
</dbReference>
<feature type="transmembrane region" description="Helical" evidence="5">
    <location>
        <begin position="35"/>
        <end position="55"/>
    </location>
</feature>
<feature type="transmembrane region" description="Helical" evidence="5">
    <location>
        <begin position="86"/>
        <end position="106"/>
    </location>
</feature>
<evidence type="ECO:0000256" key="5">
    <source>
        <dbReference type="HAMAP-Rule" id="MF_00010"/>
    </source>
</evidence>
<accession>A0A2D2LSC8</accession>
<keyword evidence="4 5" id="KW-0472">Membrane</keyword>
<dbReference type="NCBIfam" id="NF002586">
    <property type="entry name" value="PRK02237.1"/>
    <property type="match status" value="1"/>
</dbReference>
<protein>
    <submittedName>
        <fullName evidence="6">YnfA family protein</fullName>
    </submittedName>
</protein>
<organism evidence="6 7">
    <name type="scientific">Faucicola osloensis</name>
    <name type="common">Moraxella osloensis</name>
    <dbReference type="NCBI Taxonomy" id="34062"/>
    <lineage>
        <taxon>Bacteria</taxon>
        <taxon>Pseudomonadati</taxon>
        <taxon>Pseudomonadota</taxon>
        <taxon>Gammaproteobacteria</taxon>
        <taxon>Moraxellales</taxon>
        <taxon>Moraxellaceae</taxon>
        <taxon>Faucicola</taxon>
    </lineage>
</organism>
<dbReference type="AlphaFoldDB" id="A0A2D2LSC8"/>
<keyword evidence="3 5" id="KW-1133">Transmembrane helix</keyword>
<evidence type="ECO:0000313" key="7">
    <source>
        <dbReference type="Proteomes" id="UP000229340"/>
    </source>
</evidence>
<keyword evidence="1 5" id="KW-1003">Cell membrane</keyword>
<evidence type="ECO:0000256" key="4">
    <source>
        <dbReference type="ARBA" id="ARBA00023136"/>
    </source>
</evidence>
<comment type="similarity">
    <text evidence="5">Belongs to the UPF0060 family.</text>
</comment>
<proteinExistence type="inferred from homology"/>
<name>A0A2D2LSC8_FAUOS</name>
<dbReference type="HAMAP" id="MF_00010">
    <property type="entry name" value="UPF0060"/>
    <property type="match status" value="1"/>
</dbReference>
<evidence type="ECO:0000256" key="3">
    <source>
        <dbReference type="ARBA" id="ARBA00022989"/>
    </source>
</evidence>
<dbReference type="PANTHER" id="PTHR36116:SF1">
    <property type="entry name" value="UPF0060 MEMBRANE PROTEIN YNFA"/>
    <property type="match status" value="1"/>
</dbReference>